<name>A0A512B8L9_9BACT</name>
<dbReference type="AlphaFoldDB" id="A0A512B8L9"/>
<protein>
    <submittedName>
        <fullName evidence="1">Uncharacterized protein</fullName>
    </submittedName>
</protein>
<evidence type="ECO:0000313" key="2">
    <source>
        <dbReference type="Proteomes" id="UP000321513"/>
    </source>
</evidence>
<organism evidence="1 2">
    <name type="scientific">Segetibacter aerophilus</name>
    <dbReference type="NCBI Taxonomy" id="670293"/>
    <lineage>
        <taxon>Bacteria</taxon>
        <taxon>Pseudomonadati</taxon>
        <taxon>Bacteroidota</taxon>
        <taxon>Chitinophagia</taxon>
        <taxon>Chitinophagales</taxon>
        <taxon>Chitinophagaceae</taxon>
        <taxon>Segetibacter</taxon>
    </lineage>
</organism>
<comment type="caution">
    <text evidence="1">The sequence shown here is derived from an EMBL/GenBank/DDBJ whole genome shotgun (WGS) entry which is preliminary data.</text>
</comment>
<dbReference type="RefSeq" id="WP_147202374.1">
    <property type="nucleotide sequence ID" value="NZ_BJYT01000002.1"/>
</dbReference>
<gene>
    <name evidence="1" type="ORF">SAE01_08020</name>
</gene>
<dbReference type="EMBL" id="BJYT01000002">
    <property type="protein sequence ID" value="GEO08306.1"/>
    <property type="molecule type" value="Genomic_DNA"/>
</dbReference>
<dbReference type="Proteomes" id="UP000321513">
    <property type="component" value="Unassembled WGS sequence"/>
</dbReference>
<proteinExistence type="predicted"/>
<sequence>MDNALNPKPLIDKLFSLLDEWRNLPAYQLERRADIFFAIYLDTIIKKKFGDGIDFIVPEFPIRIGGILEENESVNLSVKIDYVAVCEEAKKVYFIELKTDQTSRREKQDLYLQKAKEINIPALMNGIIQIYSATIQKRKYNNLIALLSKIGWLSLDKDVCRNTSKDYEITVVYIQPTNSRNANNIISFTDVADYLSNQSDDLTARFVKSLESWLENQSEENSVLIKKPVM</sequence>
<dbReference type="OrthoDB" id="1100000at2"/>
<accession>A0A512B8L9</accession>
<reference evidence="1 2" key="1">
    <citation type="submission" date="2019-07" db="EMBL/GenBank/DDBJ databases">
        <title>Whole genome shotgun sequence of Segetibacter aerophilus NBRC 106135.</title>
        <authorList>
            <person name="Hosoyama A."/>
            <person name="Uohara A."/>
            <person name="Ohji S."/>
            <person name="Ichikawa N."/>
        </authorList>
    </citation>
    <scope>NUCLEOTIDE SEQUENCE [LARGE SCALE GENOMIC DNA]</scope>
    <source>
        <strain evidence="1 2">NBRC 106135</strain>
    </source>
</reference>
<evidence type="ECO:0000313" key="1">
    <source>
        <dbReference type="EMBL" id="GEO08306.1"/>
    </source>
</evidence>
<keyword evidence="2" id="KW-1185">Reference proteome</keyword>